<dbReference type="PANTHER" id="PTHR36690:SF2">
    <property type="entry name" value="PROTEIN FAM237A"/>
    <property type="match status" value="1"/>
</dbReference>
<accession>A0A9D3PR87</accession>
<dbReference type="AlphaFoldDB" id="A0A9D3PR87"/>
<sequence>MEGFGFSVSLARVLLLGCVCVVPLQGQGPGQVDPLALKRVDPQCWESSSALLLELRTPRIADNVPAFWDLMIFLKSSDNLKHGALFWDLAQLFWDIYVDCVLSRTHGLGRRQLTHPKSPIAVIHSLITNKSYVKGSHSNIAKLKEFTQDWIRIHVHRVRSDLLGRNALATDIKRSSSMLKANVYLTDFISLRLQVMEFQSKLLLVEKNLNKEEVQALAFLCSDLLDKDLNCVSAKDLFSLLRDSDLLTAESPELLAELLCISKKNSLLRRMDLQSPSKSVVSPYRKLLFDLSENITEDDLKQH</sequence>
<feature type="signal peptide" evidence="1">
    <location>
        <begin position="1"/>
        <end position="26"/>
    </location>
</feature>
<dbReference type="Proteomes" id="UP001046870">
    <property type="component" value="Chromosome 15"/>
</dbReference>
<reference evidence="3" key="1">
    <citation type="submission" date="2021-01" db="EMBL/GenBank/DDBJ databases">
        <authorList>
            <person name="Zahm M."/>
            <person name="Roques C."/>
            <person name="Cabau C."/>
            <person name="Klopp C."/>
            <person name="Donnadieu C."/>
            <person name="Jouanno E."/>
            <person name="Lampietro C."/>
            <person name="Louis A."/>
            <person name="Herpin A."/>
            <person name="Echchiki A."/>
            <person name="Berthelot C."/>
            <person name="Parey E."/>
            <person name="Roest-Crollius H."/>
            <person name="Braasch I."/>
            <person name="Postlethwait J."/>
            <person name="Bobe J."/>
            <person name="Montfort J."/>
            <person name="Bouchez O."/>
            <person name="Begum T."/>
            <person name="Mejri S."/>
            <person name="Adams A."/>
            <person name="Chen W.-J."/>
            <person name="Guiguen Y."/>
        </authorList>
    </citation>
    <scope>NUCLEOTIDE SEQUENCE</scope>
    <source>
        <strain evidence="3">YG-15Mar2019-1</strain>
        <tissue evidence="3">Brain</tissue>
    </source>
</reference>
<evidence type="ECO:0000259" key="2">
    <source>
        <dbReference type="PROSITE" id="PS50168"/>
    </source>
</evidence>
<organism evidence="3 4">
    <name type="scientific">Megalops atlanticus</name>
    <name type="common">Tarpon</name>
    <name type="synonym">Clupea gigantea</name>
    <dbReference type="NCBI Taxonomy" id="7932"/>
    <lineage>
        <taxon>Eukaryota</taxon>
        <taxon>Metazoa</taxon>
        <taxon>Chordata</taxon>
        <taxon>Craniata</taxon>
        <taxon>Vertebrata</taxon>
        <taxon>Euteleostomi</taxon>
        <taxon>Actinopterygii</taxon>
        <taxon>Neopterygii</taxon>
        <taxon>Teleostei</taxon>
        <taxon>Elopiformes</taxon>
        <taxon>Megalopidae</taxon>
        <taxon>Megalops</taxon>
    </lineage>
</organism>
<dbReference type="PROSITE" id="PS50168">
    <property type="entry name" value="DED"/>
    <property type="match status" value="1"/>
</dbReference>
<feature type="domain" description="DED" evidence="2">
    <location>
        <begin position="197"/>
        <end position="273"/>
    </location>
</feature>
<dbReference type="Gene3D" id="1.10.533.10">
    <property type="entry name" value="Death Domain, Fas"/>
    <property type="match status" value="1"/>
</dbReference>
<dbReference type="InterPro" id="IPR001875">
    <property type="entry name" value="DED_dom"/>
</dbReference>
<dbReference type="EMBL" id="JAFDVH010000015">
    <property type="protein sequence ID" value="KAG7463767.1"/>
    <property type="molecule type" value="Genomic_DNA"/>
</dbReference>
<dbReference type="SUPFAM" id="SSF47986">
    <property type="entry name" value="DEATH domain"/>
    <property type="match status" value="1"/>
</dbReference>
<dbReference type="GO" id="GO:0042981">
    <property type="term" value="P:regulation of apoptotic process"/>
    <property type="evidence" value="ECO:0007669"/>
    <property type="project" value="InterPro"/>
</dbReference>
<gene>
    <name evidence="3" type="ORF">MATL_G00180160</name>
</gene>
<evidence type="ECO:0000313" key="3">
    <source>
        <dbReference type="EMBL" id="KAG7463767.1"/>
    </source>
</evidence>
<evidence type="ECO:0000256" key="1">
    <source>
        <dbReference type="SAM" id="SignalP"/>
    </source>
</evidence>
<feature type="chain" id="PRO_5039118131" description="DED domain-containing protein" evidence="1">
    <location>
        <begin position="27"/>
        <end position="303"/>
    </location>
</feature>
<name>A0A9D3PR87_MEGAT</name>
<keyword evidence="4" id="KW-1185">Reference proteome</keyword>
<dbReference type="OrthoDB" id="9931800at2759"/>
<protein>
    <recommendedName>
        <fullName evidence="2">DED domain-containing protein</fullName>
    </recommendedName>
</protein>
<dbReference type="InterPro" id="IPR040439">
    <property type="entry name" value="FAM237A/B"/>
</dbReference>
<evidence type="ECO:0000313" key="4">
    <source>
        <dbReference type="Proteomes" id="UP001046870"/>
    </source>
</evidence>
<comment type="caution">
    <text evidence="3">The sequence shown here is derived from an EMBL/GenBank/DDBJ whole genome shotgun (WGS) entry which is preliminary data.</text>
</comment>
<dbReference type="InterPro" id="IPR011029">
    <property type="entry name" value="DEATH-like_dom_sf"/>
</dbReference>
<dbReference type="PANTHER" id="PTHR36690">
    <property type="entry name" value="PROTEIN FAM237A"/>
    <property type="match status" value="1"/>
</dbReference>
<dbReference type="Pfam" id="PF01335">
    <property type="entry name" value="DED"/>
    <property type="match status" value="1"/>
</dbReference>
<proteinExistence type="predicted"/>
<keyword evidence="1" id="KW-0732">Signal</keyword>